<dbReference type="AlphaFoldDB" id="A0A6V7VJG6"/>
<evidence type="ECO:0000313" key="1">
    <source>
        <dbReference type="EMBL" id="CAD2174524.1"/>
    </source>
</evidence>
<protein>
    <submittedName>
        <fullName evidence="1">Uncharacterized protein</fullName>
    </submittedName>
</protein>
<accession>A0A6V7VJG6</accession>
<gene>
    <name evidence="1" type="ORF">MENT_LOCUS26188</name>
</gene>
<organism evidence="1 2">
    <name type="scientific">Meloidogyne enterolobii</name>
    <name type="common">Root-knot nematode worm</name>
    <name type="synonym">Meloidogyne mayaguensis</name>
    <dbReference type="NCBI Taxonomy" id="390850"/>
    <lineage>
        <taxon>Eukaryota</taxon>
        <taxon>Metazoa</taxon>
        <taxon>Ecdysozoa</taxon>
        <taxon>Nematoda</taxon>
        <taxon>Chromadorea</taxon>
        <taxon>Rhabditida</taxon>
        <taxon>Tylenchina</taxon>
        <taxon>Tylenchomorpha</taxon>
        <taxon>Tylenchoidea</taxon>
        <taxon>Meloidogynidae</taxon>
        <taxon>Meloidogyninae</taxon>
        <taxon>Meloidogyne</taxon>
    </lineage>
</organism>
<name>A0A6V7VJG6_MELEN</name>
<sequence length="100" mass="11695">MHNTFFANSKTIKLVMKHTKEFYGIHIEDTLYAGIIAKRANISLFDLSQVHIREDNLVDNEKCELGKPKIFSLLQKSLSSSTEYKEEYKKLHNLKCNKNY</sequence>
<dbReference type="Proteomes" id="UP000580250">
    <property type="component" value="Unassembled WGS sequence"/>
</dbReference>
<proteinExistence type="predicted"/>
<evidence type="ECO:0000313" key="2">
    <source>
        <dbReference type="Proteomes" id="UP000580250"/>
    </source>
</evidence>
<dbReference type="EMBL" id="CAJEWN010000237">
    <property type="protein sequence ID" value="CAD2174524.1"/>
    <property type="molecule type" value="Genomic_DNA"/>
</dbReference>
<dbReference type="OrthoDB" id="6086505at2759"/>
<reference evidence="1 2" key="1">
    <citation type="submission" date="2020-08" db="EMBL/GenBank/DDBJ databases">
        <authorList>
            <person name="Koutsovoulos G."/>
            <person name="Danchin GJ E."/>
        </authorList>
    </citation>
    <scope>NUCLEOTIDE SEQUENCE [LARGE SCALE GENOMIC DNA]</scope>
</reference>
<comment type="caution">
    <text evidence="1">The sequence shown here is derived from an EMBL/GenBank/DDBJ whole genome shotgun (WGS) entry which is preliminary data.</text>
</comment>